<dbReference type="EMBL" id="JADKIO010000012">
    <property type="protein sequence ID" value="MBK9797932.1"/>
    <property type="molecule type" value="Genomic_DNA"/>
</dbReference>
<gene>
    <name evidence="9" type="ORF">IPP58_15900</name>
</gene>
<feature type="transmembrane region" description="Helical" evidence="8">
    <location>
        <begin position="12"/>
        <end position="31"/>
    </location>
</feature>
<dbReference type="GO" id="GO:0046872">
    <property type="term" value="F:metal ion binding"/>
    <property type="evidence" value="ECO:0007669"/>
    <property type="project" value="UniProtKB-KW"/>
</dbReference>
<keyword evidence="4 8" id="KW-0812">Transmembrane</keyword>
<evidence type="ECO:0000256" key="5">
    <source>
        <dbReference type="ARBA" id="ARBA00022989"/>
    </source>
</evidence>
<dbReference type="GO" id="GO:0009103">
    <property type="term" value="P:lipopolysaccharide biosynthetic process"/>
    <property type="evidence" value="ECO:0007669"/>
    <property type="project" value="TreeGrafter"/>
</dbReference>
<keyword evidence="6 8" id="KW-0472">Membrane</keyword>
<keyword evidence="7" id="KW-0460">Magnesium</keyword>
<evidence type="ECO:0000256" key="1">
    <source>
        <dbReference type="ARBA" id="ARBA00004651"/>
    </source>
</evidence>
<evidence type="ECO:0000313" key="9">
    <source>
        <dbReference type="EMBL" id="MBK9797932.1"/>
    </source>
</evidence>
<evidence type="ECO:0000256" key="4">
    <source>
        <dbReference type="ARBA" id="ARBA00022692"/>
    </source>
</evidence>
<dbReference type="GO" id="GO:0071555">
    <property type="term" value="P:cell wall organization"/>
    <property type="evidence" value="ECO:0007669"/>
    <property type="project" value="TreeGrafter"/>
</dbReference>
<feature type="transmembrane region" description="Helical" evidence="8">
    <location>
        <begin position="232"/>
        <end position="250"/>
    </location>
</feature>
<comment type="subcellular location">
    <subcellularLocation>
        <location evidence="1">Cell membrane</location>
        <topology evidence="1">Multi-pass membrane protein</topology>
    </subcellularLocation>
</comment>
<keyword evidence="5 8" id="KW-1133">Transmembrane helix</keyword>
<feature type="transmembrane region" description="Helical" evidence="8">
    <location>
        <begin position="52"/>
        <end position="71"/>
    </location>
</feature>
<feature type="binding site" evidence="7">
    <location>
        <position position="155"/>
    </location>
    <ligand>
        <name>Mg(2+)</name>
        <dbReference type="ChEBI" id="CHEBI:18420"/>
    </ligand>
</feature>
<evidence type="ECO:0000256" key="7">
    <source>
        <dbReference type="PIRSR" id="PIRSR600715-1"/>
    </source>
</evidence>
<comment type="cofactor">
    <cofactor evidence="7">
        <name>Mg(2+)</name>
        <dbReference type="ChEBI" id="CHEBI:18420"/>
    </cofactor>
</comment>
<evidence type="ECO:0000256" key="2">
    <source>
        <dbReference type="ARBA" id="ARBA00022475"/>
    </source>
</evidence>
<feature type="transmembrane region" description="Helical" evidence="8">
    <location>
        <begin position="169"/>
        <end position="196"/>
    </location>
</feature>
<name>A0A9D7SHS5_9BACT</name>
<evidence type="ECO:0000256" key="6">
    <source>
        <dbReference type="ARBA" id="ARBA00023136"/>
    </source>
</evidence>
<comment type="caution">
    <text evidence="9">The sequence shown here is derived from an EMBL/GenBank/DDBJ whole genome shotgun (WGS) entry which is preliminary data.</text>
</comment>
<proteinExistence type="predicted"/>
<feature type="transmembrane region" description="Helical" evidence="8">
    <location>
        <begin position="304"/>
        <end position="322"/>
    </location>
</feature>
<keyword evidence="7" id="KW-0479">Metal-binding</keyword>
<dbReference type="Pfam" id="PF00953">
    <property type="entry name" value="Glycos_transf_4"/>
    <property type="match status" value="1"/>
</dbReference>
<dbReference type="GO" id="GO:0016780">
    <property type="term" value="F:phosphotransferase activity, for other substituted phosphate groups"/>
    <property type="evidence" value="ECO:0007669"/>
    <property type="project" value="InterPro"/>
</dbReference>
<sequence length="363" mass="39730">MPSTWIQASIGLAWGLVLSWVLIRWVAPLGWMDHPNQKRKHHARPTARTGGLTLWAGIILLQVLGLSPLRLDWPDWLALHAMAFTGLLDDRFNLSPRYKASVGLGVALLLAVHVFQSQVQGLSHFTFLGMVLPTHPALLCPLLLLWFWAIPQAYNLIDGINGLSIGYAALLLGVLGWNLGLRSPLLWGGLVAVLGLNYPKAHHFLGDCGALMLGTLFAILGVQAFGLWQPDLLLWVFAYPIVDVCLVVGIRRWKGSPLGKADRSHLHHWMLDHLGGRPWRVTPVLLVIAALPMLRATAVPGHLALSNLGGFLLVGLALKAFLDRITATSAAPRNANVHAQVHREIPLLLSHRVGEPSGSHSRH</sequence>
<organism evidence="9 10">
    <name type="scientific">Candidatus Geothrix skivensis</name>
    <dbReference type="NCBI Taxonomy" id="2954439"/>
    <lineage>
        <taxon>Bacteria</taxon>
        <taxon>Pseudomonadati</taxon>
        <taxon>Acidobacteriota</taxon>
        <taxon>Holophagae</taxon>
        <taxon>Holophagales</taxon>
        <taxon>Holophagaceae</taxon>
        <taxon>Geothrix</taxon>
    </lineage>
</organism>
<dbReference type="GO" id="GO:0044038">
    <property type="term" value="P:cell wall macromolecule biosynthetic process"/>
    <property type="evidence" value="ECO:0007669"/>
    <property type="project" value="TreeGrafter"/>
</dbReference>
<dbReference type="InterPro" id="IPR000715">
    <property type="entry name" value="Glycosyl_transferase_4"/>
</dbReference>
<dbReference type="Proteomes" id="UP000886657">
    <property type="component" value="Unassembled WGS sequence"/>
</dbReference>
<evidence type="ECO:0000256" key="8">
    <source>
        <dbReference type="SAM" id="Phobius"/>
    </source>
</evidence>
<feature type="transmembrane region" description="Helical" evidence="8">
    <location>
        <begin position="127"/>
        <end position="149"/>
    </location>
</feature>
<dbReference type="PANTHER" id="PTHR22926:SF3">
    <property type="entry name" value="UNDECAPRENYL-PHOSPHATE ALPHA-N-ACETYLGLUCOSAMINYL 1-PHOSPHATE TRANSFERASE"/>
    <property type="match status" value="1"/>
</dbReference>
<keyword evidence="2" id="KW-1003">Cell membrane</keyword>
<keyword evidence="3 9" id="KW-0808">Transferase</keyword>
<accession>A0A9D7SHS5</accession>
<feature type="binding site" evidence="7">
    <location>
        <position position="207"/>
    </location>
    <ligand>
        <name>Mg(2+)</name>
        <dbReference type="ChEBI" id="CHEBI:18420"/>
    </ligand>
</feature>
<protein>
    <submittedName>
        <fullName evidence="9">Undecaprenyl/decaprenyl-phosphate alpha-N-acetylglucosaminyl 1-phosphate transferase</fullName>
    </submittedName>
</protein>
<dbReference type="CDD" id="cd06853">
    <property type="entry name" value="GT_WecA_like"/>
    <property type="match status" value="1"/>
</dbReference>
<feature type="transmembrane region" description="Helical" evidence="8">
    <location>
        <begin position="208"/>
        <end position="226"/>
    </location>
</feature>
<dbReference type="GO" id="GO:0005886">
    <property type="term" value="C:plasma membrane"/>
    <property type="evidence" value="ECO:0007669"/>
    <property type="project" value="UniProtKB-SubCell"/>
</dbReference>
<dbReference type="AlphaFoldDB" id="A0A9D7SHS5"/>
<reference evidence="9" key="1">
    <citation type="submission" date="2020-10" db="EMBL/GenBank/DDBJ databases">
        <title>Connecting structure to function with the recovery of over 1000 high-quality activated sludge metagenome-assembled genomes encoding full-length rRNA genes using long-read sequencing.</title>
        <authorList>
            <person name="Singleton C.M."/>
            <person name="Petriglieri F."/>
            <person name="Kristensen J.M."/>
            <person name="Kirkegaard R.H."/>
            <person name="Michaelsen T.Y."/>
            <person name="Andersen M.H."/>
            <person name="Karst S.M."/>
            <person name="Dueholm M.S."/>
            <person name="Nielsen P.H."/>
            <person name="Albertsen M."/>
        </authorList>
    </citation>
    <scope>NUCLEOTIDE SEQUENCE</scope>
    <source>
        <strain evidence="9">Skiv_18-Q3-R9-52_MAXAC.067</strain>
    </source>
</reference>
<evidence type="ECO:0000313" key="10">
    <source>
        <dbReference type="Proteomes" id="UP000886657"/>
    </source>
</evidence>
<dbReference type="PANTHER" id="PTHR22926">
    <property type="entry name" value="PHOSPHO-N-ACETYLMURAMOYL-PENTAPEPTIDE-TRANSFERASE"/>
    <property type="match status" value="1"/>
</dbReference>
<evidence type="ECO:0000256" key="3">
    <source>
        <dbReference type="ARBA" id="ARBA00022679"/>
    </source>
</evidence>